<accession>A0A0R3XD24</accession>
<gene>
    <name evidence="1" type="ORF">TTAC_LOCUS11434</name>
</gene>
<reference evidence="1 2" key="2">
    <citation type="submission" date="2018-11" db="EMBL/GenBank/DDBJ databases">
        <authorList>
            <consortium name="Pathogen Informatics"/>
        </authorList>
    </citation>
    <scope>NUCLEOTIDE SEQUENCE [LARGE SCALE GENOMIC DNA]</scope>
</reference>
<proteinExistence type="predicted"/>
<evidence type="ECO:0000313" key="2">
    <source>
        <dbReference type="Proteomes" id="UP000274429"/>
    </source>
</evidence>
<dbReference type="Proteomes" id="UP000274429">
    <property type="component" value="Unassembled WGS sequence"/>
</dbReference>
<protein>
    <submittedName>
        <fullName evidence="3">Transposase</fullName>
    </submittedName>
</protein>
<organism evidence="3">
    <name type="scientific">Hydatigena taeniaeformis</name>
    <name type="common">Feline tapeworm</name>
    <name type="synonym">Taenia taeniaeformis</name>
    <dbReference type="NCBI Taxonomy" id="6205"/>
    <lineage>
        <taxon>Eukaryota</taxon>
        <taxon>Metazoa</taxon>
        <taxon>Spiralia</taxon>
        <taxon>Lophotrochozoa</taxon>
        <taxon>Platyhelminthes</taxon>
        <taxon>Cestoda</taxon>
        <taxon>Eucestoda</taxon>
        <taxon>Cyclophyllidea</taxon>
        <taxon>Taeniidae</taxon>
        <taxon>Hydatigera</taxon>
    </lineage>
</organism>
<dbReference type="AlphaFoldDB" id="A0A0R3XD24"/>
<evidence type="ECO:0000313" key="1">
    <source>
        <dbReference type="EMBL" id="VDM36477.1"/>
    </source>
</evidence>
<dbReference type="WBParaSite" id="TTAC_0001145101-mRNA-1">
    <property type="protein sequence ID" value="TTAC_0001145101-mRNA-1"/>
    <property type="gene ID" value="TTAC_0001145101"/>
</dbReference>
<sequence length="65" mass="7038">MGVASGVAVDNERECMFPRHLHLVIYEDGELNNLATNMATPPLSVETVWGGAAGHEVEKSMGIRE</sequence>
<reference evidence="3" key="1">
    <citation type="submission" date="2017-02" db="UniProtKB">
        <authorList>
            <consortium name="WormBaseParasite"/>
        </authorList>
    </citation>
    <scope>IDENTIFICATION</scope>
</reference>
<name>A0A0R3XD24_HYDTA</name>
<evidence type="ECO:0000313" key="3">
    <source>
        <dbReference type="WBParaSite" id="TTAC_0001145101-mRNA-1"/>
    </source>
</evidence>
<keyword evidence="2" id="KW-1185">Reference proteome</keyword>
<dbReference type="EMBL" id="UYWX01024167">
    <property type="protein sequence ID" value="VDM36477.1"/>
    <property type="molecule type" value="Genomic_DNA"/>
</dbReference>